<comment type="caution">
    <text evidence="2">The sequence shown here is derived from an EMBL/GenBank/DDBJ whole genome shotgun (WGS) entry which is preliminary data.</text>
</comment>
<feature type="chain" id="PRO_5026242896" description="Tetratricopeptide repeat protein" evidence="1">
    <location>
        <begin position="23"/>
        <end position="726"/>
    </location>
</feature>
<dbReference type="Proteomes" id="UP000431684">
    <property type="component" value="Unassembled WGS sequence"/>
</dbReference>
<protein>
    <recommendedName>
        <fullName evidence="4">Tetratricopeptide repeat protein</fullName>
    </recommendedName>
</protein>
<evidence type="ECO:0000313" key="2">
    <source>
        <dbReference type="EMBL" id="MUI15686.1"/>
    </source>
</evidence>
<keyword evidence="1" id="KW-0732">Signal</keyword>
<gene>
    <name evidence="2" type="ORF">GJV26_24990</name>
</gene>
<reference evidence="2 3" key="1">
    <citation type="submission" date="2019-11" db="EMBL/GenBank/DDBJ databases">
        <title>Draft Genome Sequences of Six Type Strains of the Genus Massilia.</title>
        <authorList>
            <person name="Miess H."/>
            <person name="Frediansyah A."/>
            <person name="Goeker M."/>
            <person name="Gross H."/>
        </authorList>
    </citation>
    <scope>NUCLEOTIDE SEQUENCE [LARGE SCALE GENOMIC DNA]</scope>
    <source>
        <strain evidence="2 3">DSM 17513</strain>
    </source>
</reference>
<dbReference type="AlphaFoldDB" id="A0A6I3XJJ1"/>
<accession>A0A6I3XJJ1</accession>
<dbReference type="OrthoDB" id="8858713at2"/>
<keyword evidence="3" id="KW-1185">Reference proteome</keyword>
<dbReference type="EMBL" id="WNWM01000002">
    <property type="protein sequence ID" value="MUI15686.1"/>
    <property type="molecule type" value="Genomic_DNA"/>
</dbReference>
<dbReference type="RefSeq" id="WP_155711345.1">
    <property type="nucleotide sequence ID" value="NZ_BMWU01000005.1"/>
</dbReference>
<name>A0A6I3XJJ1_9BURK</name>
<organism evidence="2 3">
    <name type="scientific">Pseudoduganella dura</name>
    <dbReference type="NCBI Taxonomy" id="321982"/>
    <lineage>
        <taxon>Bacteria</taxon>
        <taxon>Pseudomonadati</taxon>
        <taxon>Pseudomonadota</taxon>
        <taxon>Betaproteobacteria</taxon>
        <taxon>Burkholderiales</taxon>
        <taxon>Oxalobacteraceae</taxon>
        <taxon>Telluria group</taxon>
        <taxon>Pseudoduganella</taxon>
    </lineage>
</organism>
<evidence type="ECO:0000256" key="1">
    <source>
        <dbReference type="SAM" id="SignalP"/>
    </source>
</evidence>
<feature type="signal peptide" evidence="1">
    <location>
        <begin position="1"/>
        <end position="22"/>
    </location>
</feature>
<evidence type="ECO:0000313" key="3">
    <source>
        <dbReference type="Proteomes" id="UP000431684"/>
    </source>
</evidence>
<sequence length="726" mass="78250">MKRVLERVLAAMLCMVPPLAGASGDHGPSYTQFRAWTAPDIALPRFQAGELGIVQPGMRRVYLYTAWRAIALGPRAAQLPGLDGGLARADGSAFGYGWSEPDETAPYPLISRLAAALHLDGDDEQVRTIAACPATATTFAVRTLDLASARPDATPARLDAWVVAQQQVGAACQAAQDARYRFGDGKAVHAGAPPPPLPDGEPAFWRHAREYQRAAWYFHVERHADSAALFDRIGATLGHAMRQLGQYLALRAAIRDAVATAKGAEPARREQLALQLEGRGARIVADTSLAPMHEATRAALRAMRVALTPESRLAALSRHLADPAADPFALDRLGDWGLLADGGQAAALRSRHDFIDWIETVRECAGRKDCAAQAAHALERWRATSGRPWLVAALMLATAMPPELERAAMVVAPGEPAYLTVRYHLARLLRLAGRRAEARAVADGVLRRQLSPGTRNLLREERFATATSVRDAARYLLRTNIDWGERGVVREDAINDDGLRWLNERLAVADLVGLAGDDALPAGLRARIAGAAWIRAGLLGNVQDGKRAAALLAQLAPPMAQAVARYTRAASAAPAGQARHVMLVEAMRFGLGAQLTMTAEPVAAVAPGDVTASGWCSFRPARTAAVAFPWRLPGPPAPGGTPAQRKEAERLAPLKTATGMLGDDIIERAASHPDDPELPWLLHVVVMSTRGGCLDADAKRLSRKAFTVLHRRYPDSEWARRTPYFY</sequence>
<evidence type="ECO:0008006" key="4">
    <source>
        <dbReference type="Google" id="ProtNLM"/>
    </source>
</evidence>
<proteinExistence type="predicted"/>